<dbReference type="Pfam" id="PF05724">
    <property type="entry name" value="TPMT"/>
    <property type="match status" value="1"/>
</dbReference>
<keyword evidence="6" id="KW-1185">Reference proteome</keyword>
<dbReference type="GO" id="GO:0032259">
    <property type="term" value="P:methylation"/>
    <property type="evidence" value="ECO:0007669"/>
    <property type="project" value="UniProtKB-KW"/>
</dbReference>
<evidence type="ECO:0000313" key="6">
    <source>
        <dbReference type="Proteomes" id="UP000092993"/>
    </source>
</evidence>
<dbReference type="PANTHER" id="PTHR32183">
    <property type="match status" value="1"/>
</dbReference>
<keyword evidence="1" id="KW-0597">Phosphoprotein</keyword>
<keyword evidence="2 5" id="KW-0489">Methyltransferase</keyword>
<keyword evidence="3 5" id="KW-0808">Transferase</keyword>
<evidence type="ECO:0000313" key="5">
    <source>
        <dbReference type="EMBL" id="OBZ76484.1"/>
    </source>
</evidence>
<dbReference type="PANTHER" id="PTHR32183:SF6">
    <property type="entry name" value="CYSTEINE SULFINATE DESULFINASE_CYSTEINE DESULFURASE AND RELATED ENZYMES"/>
    <property type="match status" value="1"/>
</dbReference>
<dbReference type="Gene3D" id="3.40.50.150">
    <property type="entry name" value="Vaccinia Virus protein VP39"/>
    <property type="match status" value="1"/>
</dbReference>
<evidence type="ECO:0000256" key="4">
    <source>
        <dbReference type="ARBA" id="ARBA00022691"/>
    </source>
</evidence>
<dbReference type="EMBL" id="LUGG01000003">
    <property type="protein sequence ID" value="OBZ76484.1"/>
    <property type="molecule type" value="Genomic_DNA"/>
</dbReference>
<keyword evidence="4" id="KW-0949">S-adenosyl-L-methionine</keyword>
<dbReference type="InterPro" id="IPR029063">
    <property type="entry name" value="SAM-dependent_MTases_sf"/>
</dbReference>
<reference evidence="5 6" key="1">
    <citation type="submission" date="2016-03" db="EMBL/GenBank/DDBJ databases">
        <title>Whole genome sequencing of Grifola frondosa 9006-11.</title>
        <authorList>
            <person name="Min B."/>
            <person name="Park H."/>
            <person name="Kim J.-G."/>
            <person name="Cho H."/>
            <person name="Oh Y.-L."/>
            <person name="Kong W.-S."/>
            <person name="Choi I.-G."/>
        </authorList>
    </citation>
    <scope>NUCLEOTIDE SEQUENCE [LARGE SCALE GENOMIC DNA]</scope>
    <source>
        <strain evidence="5 6">9006-11</strain>
    </source>
</reference>
<dbReference type="InterPro" id="IPR008854">
    <property type="entry name" value="TPMT"/>
</dbReference>
<dbReference type="GO" id="GO:0008757">
    <property type="term" value="F:S-adenosylmethionine-dependent methyltransferase activity"/>
    <property type="evidence" value="ECO:0007669"/>
    <property type="project" value="InterPro"/>
</dbReference>
<dbReference type="STRING" id="5627.A0A1C7MNC4"/>
<organism evidence="5 6">
    <name type="scientific">Grifola frondosa</name>
    <name type="common">Maitake</name>
    <name type="synonym">Polyporus frondosus</name>
    <dbReference type="NCBI Taxonomy" id="5627"/>
    <lineage>
        <taxon>Eukaryota</taxon>
        <taxon>Fungi</taxon>
        <taxon>Dikarya</taxon>
        <taxon>Basidiomycota</taxon>
        <taxon>Agaricomycotina</taxon>
        <taxon>Agaricomycetes</taxon>
        <taxon>Polyporales</taxon>
        <taxon>Grifolaceae</taxon>
        <taxon>Grifola</taxon>
    </lineage>
</organism>
<dbReference type="PROSITE" id="PS51585">
    <property type="entry name" value="SAM_MT_TPMT"/>
    <property type="match status" value="1"/>
</dbReference>
<dbReference type="AlphaFoldDB" id="A0A1C7MNC4"/>
<gene>
    <name evidence="5" type="primary">HOL3</name>
    <name evidence="5" type="ORF">A0H81_03557</name>
</gene>
<dbReference type="OrthoDB" id="276151at2759"/>
<comment type="caution">
    <text evidence="5">The sequence shown here is derived from an EMBL/GenBank/DDBJ whole genome shotgun (WGS) entry which is preliminary data.</text>
</comment>
<proteinExistence type="predicted"/>
<dbReference type="SUPFAM" id="SSF53335">
    <property type="entry name" value="S-adenosyl-L-methionine-dependent methyltransferases"/>
    <property type="match status" value="1"/>
</dbReference>
<dbReference type="Proteomes" id="UP000092993">
    <property type="component" value="Unassembled WGS sequence"/>
</dbReference>
<accession>A0A1C7MNC4</accession>
<evidence type="ECO:0000256" key="1">
    <source>
        <dbReference type="ARBA" id="ARBA00022553"/>
    </source>
</evidence>
<dbReference type="CDD" id="cd02440">
    <property type="entry name" value="AdoMet_MTases"/>
    <property type="match status" value="1"/>
</dbReference>
<evidence type="ECO:0000256" key="3">
    <source>
        <dbReference type="ARBA" id="ARBA00022679"/>
    </source>
</evidence>
<sequence length="302" mass="33192">MRGEPTQRLAGPAKFLHLQKSFCPLSTCEICPSPTFEAPSRTPTDSNGREYGTVEVRSRLAVMFARFRAGRRAARPQFQSSPVHSGGTRTHIAACAMSVPNTGNSVQERVREFVRNNPDSGWDDAWKAKITPWDAGYAQPPLRDLIQSNVLDLPRSGRALVPGCGKGYDAMLIASNFGLDTLAVDIAPTAVNAANELLASVTIPEPGKVTFKLGDFFTLANSPEERFELVYDYTFFVAIPPSLRADWGRQMSTLVKSGGFLITLIFPLDPRRMSGLLSTFVQSTTLRFLAKAGRKYSIKFPK</sequence>
<name>A0A1C7MNC4_GRIFR</name>
<protein>
    <submittedName>
        <fullName evidence="5">Putative thiol methyltransferase 2</fullName>
    </submittedName>
</protein>
<evidence type="ECO:0000256" key="2">
    <source>
        <dbReference type="ARBA" id="ARBA00022603"/>
    </source>
</evidence>